<comment type="catalytic activity">
    <reaction evidence="1">
        <text>ATP + protein L-histidine = ADP + protein N-phospho-L-histidine.</text>
        <dbReference type="EC" id="2.7.13.3"/>
    </reaction>
</comment>
<dbReference type="InterPro" id="IPR011712">
    <property type="entry name" value="Sig_transdc_His_kin_sub3_dim/P"/>
</dbReference>
<reference evidence="12 13" key="1">
    <citation type="submission" date="2018-10" db="EMBL/GenBank/DDBJ databases">
        <title>Genomic Encyclopedia of Archaeal and Bacterial Type Strains, Phase II (KMG-II): from individual species to whole genera.</title>
        <authorList>
            <person name="Goeker M."/>
        </authorList>
    </citation>
    <scope>NUCLEOTIDE SEQUENCE [LARGE SCALE GENOMIC DNA]</scope>
    <source>
        <strain evidence="12 13">DSM 23424</strain>
    </source>
</reference>
<dbReference type="PANTHER" id="PTHR24421">
    <property type="entry name" value="NITRATE/NITRITE SENSOR PROTEIN NARX-RELATED"/>
    <property type="match status" value="1"/>
</dbReference>
<dbReference type="Pfam" id="PF07730">
    <property type="entry name" value="HisKA_3"/>
    <property type="match status" value="1"/>
</dbReference>
<dbReference type="Gene3D" id="1.20.5.1930">
    <property type="match status" value="1"/>
</dbReference>
<keyword evidence="7" id="KW-0067">ATP-binding</keyword>
<dbReference type="InterPro" id="IPR050482">
    <property type="entry name" value="Sensor_HK_TwoCompSys"/>
</dbReference>
<dbReference type="EC" id="2.7.13.3" evidence="2"/>
<dbReference type="InterPro" id="IPR013783">
    <property type="entry name" value="Ig-like_fold"/>
</dbReference>
<dbReference type="Pfam" id="PF07494">
    <property type="entry name" value="Reg_prop"/>
    <property type="match status" value="2"/>
</dbReference>
<evidence type="ECO:0000256" key="5">
    <source>
        <dbReference type="ARBA" id="ARBA00022741"/>
    </source>
</evidence>
<evidence type="ECO:0000259" key="11">
    <source>
        <dbReference type="PROSITE" id="PS50109"/>
    </source>
</evidence>
<dbReference type="Gene3D" id="2.130.10.10">
    <property type="entry name" value="YVTN repeat-like/Quinoprotein amine dehydrogenase"/>
    <property type="match status" value="2"/>
</dbReference>
<evidence type="ECO:0000256" key="7">
    <source>
        <dbReference type="ARBA" id="ARBA00022840"/>
    </source>
</evidence>
<dbReference type="OrthoDB" id="9778366at2"/>
<sequence length="953" mass="108328">MVKKILLLTLCYLLPLMASAQKYHFKQYGIEQGLAGNETYSIIQASNGLLWIGSLDGVSSFDGKNFTNYTTENGLPSNLAFRIFEDSNDRIWVGTVNKGYAIIENGKVFIPSQKETEELGMVRCFLEAKDGTVYIFFSKGIAAVKDGVTEVIRGNDQNLIINTHDAVWYDDNTIYLASNSRGVVKITLNPYKEEYMDNASHGINNICYAIEIDSDKNIWVGAYGELYKIKGDDITKYKFNKDEYDLNRVYSIYQEGDDTLYLGFEGNGFAVFQKESGDYEMINEKNGLPTKYIYNIEKDNEGNFWMATYGAGIVRFRNTAYSLYDETLGLPANSTNDAYLWEDRWMVGTDNGMVSIKDGVVSEPIVSNKLVRGFTENSEGNLLIAEEDGVYELSKNGKQSIKYKGVFSFLKVIDDYTFLNASRNLRVINKDTSYTIGNEKTYALEKIGDRFITAQFRFIRQLRHGKFDIIPGLNPKEYNNFRDMDALDDNSVIAVNDKYVFLIELNDNTYKIKKHDIKKFGNFEYLNILRVDGNNLWMGSRGQLVSLDIDLFRKSDSIKTTVYRTTASFMKNGIDASGLRIVDEGILLGTSRDGMIAFDRRNFTENTLPPRLEMPEVLLFSEPLNDSLYRTSEGIVLPYKMNYLSFMMEAITFTYPENVKYKYRLKGLRDGDGWSVPSEDSQAVFSYIPPGSYTFEFTADNGNGVWQEEPYVYSFVIKVPFWRTWGFWFAFLTLASLGIILVIFERNKSARIRQEKFAHDLIQAQENERTRVARELHDSVGQKLMLLTKKTKATGNLEMEALAGNTLEELRSISRGLHPATMKRLGVTAAIVSMINEVDQNTNIFFTNEIENIDHLLSKDASLHLYRIVQEVLNNMVKHSEAKAASVTIEAKSNGIYTVIKDNGKGFSYSEKSKITSSLGMKTLMERAKILHSKLNIQSEPNKGTTIYLSIPT</sequence>
<dbReference type="GO" id="GO:0005524">
    <property type="term" value="F:ATP binding"/>
    <property type="evidence" value="ECO:0007669"/>
    <property type="project" value="UniProtKB-KW"/>
</dbReference>
<evidence type="ECO:0000256" key="9">
    <source>
        <dbReference type="SAM" id="Phobius"/>
    </source>
</evidence>
<evidence type="ECO:0000256" key="4">
    <source>
        <dbReference type="ARBA" id="ARBA00022679"/>
    </source>
</evidence>
<name>A0A3L9Z190_9FLAO</name>
<evidence type="ECO:0000256" key="8">
    <source>
        <dbReference type="ARBA" id="ARBA00023012"/>
    </source>
</evidence>
<accession>A0A3L9Z190</accession>
<keyword evidence="4" id="KW-0808">Transferase</keyword>
<evidence type="ECO:0000256" key="6">
    <source>
        <dbReference type="ARBA" id="ARBA00022777"/>
    </source>
</evidence>
<evidence type="ECO:0000256" key="1">
    <source>
        <dbReference type="ARBA" id="ARBA00000085"/>
    </source>
</evidence>
<dbReference type="EMBL" id="REFC01000011">
    <property type="protein sequence ID" value="RMA65787.1"/>
    <property type="molecule type" value="Genomic_DNA"/>
</dbReference>
<organism evidence="12 13">
    <name type="scientific">Ulvibacter antarcticus</name>
    <dbReference type="NCBI Taxonomy" id="442714"/>
    <lineage>
        <taxon>Bacteria</taxon>
        <taxon>Pseudomonadati</taxon>
        <taxon>Bacteroidota</taxon>
        <taxon>Flavobacteriia</taxon>
        <taxon>Flavobacteriales</taxon>
        <taxon>Flavobacteriaceae</taxon>
        <taxon>Ulvibacter</taxon>
    </lineage>
</organism>
<keyword evidence="9" id="KW-0812">Transmembrane</keyword>
<keyword evidence="3" id="KW-0597">Phosphoprotein</keyword>
<dbReference type="InterPro" id="IPR036890">
    <property type="entry name" value="HATPase_C_sf"/>
</dbReference>
<dbReference type="PANTHER" id="PTHR24421:SF10">
    <property type="entry name" value="NITRATE_NITRITE SENSOR PROTEIN NARQ"/>
    <property type="match status" value="1"/>
</dbReference>
<evidence type="ECO:0000313" key="13">
    <source>
        <dbReference type="Proteomes" id="UP000271339"/>
    </source>
</evidence>
<dbReference type="InterPro" id="IPR005467">
    <property type="entry name" value="His_kinase_dom"/>
</dbReference>
<evidence type="ECO:0000256" key="3">
    <source>
        <dbReference type="ARBA" id="ARBA00022553"/>
    </source>
</evidence>
<dbReference type="RefSeq" id="WP_147437209.1">
    <property type="nucleotide sequence ID" value="NZ_REFC01000011.1"/>
</dbReference>
<keyword evidence="5" id="KW-0547">Nucleotide-binding</keyword>
<dbReference type="GO" id="GO:0016020">
    <property type="term" value="C:membrane"/>
    <property type="evidence" value="ECO:0007669"/>
    <property type="project" value="InterPro"/>
</dbReference>
<keyword evidence="9" id="KW-1133">Transmembrane helix</keyword>
<dbReference type="SUPFAM" id="SSF55874">
    <property type="entry name" value="ATPase domain of HSP90 chaperone/DNA topoisomerase II/histidine kinase"/>
    <property type="match status" value="1"/>
</dbReference>
<keyword evidence="13" id="KW-1185">Reference proteome</keyword>
<dbReference type="InterPro" id="IPR015943">
    <property type="entry name" value="WD40/YVTN_repeat-like_dom_sf"/>
</dbReference>
<keyword evidence="10" id="KW-0732">Signal</keyword>
<dbReference type="GO" id="GO:0000155">
    <property type="term" value="F:phosphorelay sensor kinase activity"/>
    <property type="evidence" value="ECO:0007669"/>
    <property type="project" value="InterPro"/>
</dbReference>
<keyword evidence="9" id="KW-0472">Membrane</keyword>
<comment type="caution">
    <text evidence="12">The sequence shown here is derived from an EMBL/GenBank/DDBJ whole genome shotgun (WGS) entry which is preliminary data.</text>
</comment>
<feature type="signal peptide" evidence="10">
    <location>
        <begin position="1"/>
        <end position="20"/>
    </location>
</feature>
<evidence type="ECO:0000256" key="10">
    <source>
        <dbReference type="SAM" id="SignalP"/>
    </source>
</evidence>
<dbReference type="InterPro" id="IPR011123">
    <property type="entry name" value="Y_Y_Y"/>
</dbReference>
<dbReference type="GO" id="GO:0046983">
    <property type="term" value="F:protein dimerization activity"/>
    <property type="evidence" value="ECO:0007669"/>
    <property type="project" value="InterPro"/>
</dbReference>
<keyword evidence="6" id="KW-0418">Kinase</keyword>
<dbReference type="Gene3D" id="3.30.565.10">
    <property type="entry name" value="Histidine kinase-like ATPase, C-terminal domain"/>
    <property type="match status" value="1"/>
</dbReference>
<feature type="domain" description="Histidine kinase" evidence="11">
    <location>
        <begin position="807"/>
        <end position="953"/>
    </location>
</feature>
<dbReference type="AlphaFoldDB" id="A0A3L9Z190"/>
<dbReference type="InterPro" id="IPR003594">
    <property type="entry name" value="HATPase_dom"/>
</dbReference>
<dbReference type="InterPro" id="IPR011110">
    <property type="entry name" value="Reg_prop"/>
</dbReference>
<dbReference type="Pfam" id="PF02518">
    <property type="entry name" value="HATPase_c"/>
    <property type="match status" value="1"/>
</dbReference>
<protein>
    <recommendedName>
        <fullName evidence="2">histidine kinase</fullName>
        <ecNumber evidence="2">2.7.13.3</ecNumber>
    </recommendedName>
</protein>
<dbReference type="Pfam" id="PF07495">
    <property type="entry name" value="Y_Y_Y"/>
    <property type="match status" value="1"/>
</dbReference>
<dbReference type="Proteomes" id="UP000271339">
    <property type="component" value="Unassembled WGS sequence"/>
</dbReference>
<evidence type="ECO:0000313" key="12">
    <source>
        <dbReference type="EMBL" id="RMA65787.1"/>
    </source>
</evidence>
<feature type="chain" id="PRO_5018000845" description="histidine kinase" evidence="10">
    <location>
        <begin position="21"/>
        <end position="953"/>
    </location>
</feature>
<keyword evidence="8" id="KW-0902">Two-component regulatory system</keyword>
<evidence type="ECO:0000256" key="2">
    <source>
        <dbReference type="ARBA" id="ARBA00012438"/>
    </source>
</evidence>
<dbReference type="Gene3D" id="2.60.40.10">
    <property type="entry name" value="Immunoglobulins"/>
    <property type="match status" value="1"/>
</dbReference>
<proteinExistence type="predicted"/>
<feature type="transmembrane region" description="Helical" evidence="9">
    <location>
        <begin position="725"/>
        <end position="744"/>
    </location>
</feature>
<dbReference type="PROSITE" id="PS50109">
    <property type="entry name" value="HIS_KIN"/>
    <property type="match status" value="1"/>
</dbReference>
<dbReference type="CDD" id="cd16917">
    <property type="entry name" value="HATPase_UhpB-NarQ-NarX-like"/>
    <property type="match status" value="1"/>
</dbReference>
<dbReference type="SUPFAM" id="SSF63829">
    <property type="entry name" value="Calcium-dependent phosphotriesterase"/>
    <property type="match status" value="1"/>
</dbReference>
<gene>
    <name evidence="12" type="ORF">BXY75_0200</name>
</gene>